<dbReference type="InterPro" id="IPR011991">
    <property type="entry name" value="ArsR-like_HTH"/>
</dbReference>
<gene>
    <name evidence="3" type="ORF">MSBRW_0263</name>
</gene>
<reference evidence="3 4" key="1">
    <citation type="submission" date="2014-07" db="EMBL/GenBank/DDBJ databases">
        <title>Methanogenic archaea and the global carbon cycle.</title>
        <authorList>
            <person name="Henriksen J.R."/>
            <person name="Luke J."/>
            <person name="Reinhart S."/>
            <person name="Benedict M.N."/>
            <person name="Youngblut N.D."/>
            <person name="Metcalf M.E."/>
            <person name="Whitaker R.J."/>
            <person name="Metcalf W.W."/>
        </authorList>
    </citation>
    <scope>NUCLEOTIDE SEQUENCE [LARGE SCALE GENOMIC DNA]</scope>
    <source>
        <strain evidence="3 4">Wiesmoor</strain>
    </source>
</reference>
<evidence type="ECO:0000313" key="4">
    <source>
        <dbReference type="Proteomes" id="UP000033038"/>
    </source>
</evidence>
<dbReference type="PATRIC" id="fig|1434109.4.peg.303"/>
<dbReference type="InterPro" id="IPR057527">
    <property type="entry name" value="HVO_A0261-like_N"/>
</dbReference>
<protein>
    <submittedName>
        <fullName evidence="3">Uncharacterized protein</fullName>
    </submittedName>
</protein>
<dbReference type="RefSeq" id="WP_011305767.1">
    <property type="nucleotide sequence ID" value="NZ_CP009526.1"/>
</dbReference>
<evidence type="ECO:0000259" key="1">
    <source>
        <dbReference type="Pfam" id="PF08350"/>
    </source>
</evidence>
<evidence type="ECO:0000259" key="2">
    <source>
        <dbReference type="Pfam" id="PF25213"/>
    </source>
</evidence>
<dbReference type="PIRSF" id="PIRSF006692">
    <property type="entry name" value="TF_HTH_AF0396_prd"/>
    <property type="match status" value="1"/>
</dbReference>
<dbReference type="SUPFAM" id="SSF46785">
    <property type="entry name" value="Winged helix' DNA-binding domain"/>
    <property type="match status" value="1"/>
</dbReference>
<organism evidence="3 4">
    <name type="scientific">Methanosarcina barkeri str. Wiesmoor</name>
    <dbReference type="NCBI Taxonomy" id="1434109"/>
    <lineage>
        <taxon>Archaea</taxon>
        <taxon>Methanobacteriati</taxon>
        <taxon>Methanobacteriota</taxon>
        <taxon>Stenosarchaea group</taxon>
        <taxon>Methanomicrobia</taxon>
        <taxon>Methanosarcinales</taxon>
        <taxon>Methanosarcinaceae</taxon>
        <taxon>Methanosarcina</taxon>
    </lineage>
</organism>
<evidence type="ECO:0000313" key="3">
    <source>
        <dbReference type="EMBL" id="AKB49516.1"/>
    </source>
</evidence>
<dbReference type="InterPro" id="IPR013561">
    <property type="entry name" value="FilR1_middle_dom"/>
</dbReference>
<dbReference type="InterPro" id="IPR016490">
    <property type="entry name" value="Tscrpt_reg_HTH_AF0396-typ3"/>
</dbReference>
<accession>A0A0E3LKH2</accession>
<feature type="domain" description="HVO-A0261-like N-terminal" evidence="2">
    <location>
        <begin position="5"/>
        <end position="81"/>
    </location>
</feature>
<dbReference type="AlphaFoldDB" id="A0A0E3LKH2"/>
<name>A0A0E3LKH2_METBA</name>
<dbReference type="Pfam" id="PF25213">
    <property type="entry name" value="HVO_A0261_N"/>
    <property type="match status" value="1"/>
</dbReference>
<dbReference type="InterPro" id="IPR036390">
    <property type="entry name" value="WH_DNA-bd_sf"/>
</dbReference>
<dbReference type="HOGENOM" id="CLU_062767_1_1_2"/>
<feature type="domain" description="Methanogenesis regulatory protein FilR1 middle" evidence="1">
    <location>
        <begin position="124"/>
        <end position="253"/>
    </location>
</feature>
<dbReference type="InterPro" id="IPR036388">
    <property type="entry name" value="WH-like_DNA-bd_sf"/>
</dbReference>
<sequence length="284" mass="33089">MQHELIDVVFRSQKRRDLLLLLGEKPRTMEEIKTLLDVSPTAILPQIKRLTDSNLVIQKNGSYELTDMGDQVFKKAQSLINVLTLLEQDNYWIEHDLSGIPKYLLDRIGDLKDCKLVDPDPSQIFEPSTELLSFFSSSRYLMVFSSFYRPEFLPLYTRLGRLESDVTLIFTESVLEKIMQNYEKKIRKLATLQNTELFVCNDGVKLAELMVSDRGMIISLFDGNGRFYYEYMSCSEPEAINWAKELIEFYKSRAWQIENEQCIDNFIGTTESEVFSESMMFSLH</sequence>
<dbReference type="Gene3D" id="1.10.10.10">
    <property type="entry name" value="Winged helix-like DNA-binding domain superfamily/Winged helix DNA-binding domain"/>
    <property type="match status" value="1"/>
</dbReference>
<dbReference type="EMBL" id="CP009526">
    <property type="protein sequence ID" value="AKB49516.1"/>
    <property type="molecule type" value="Genomic_DNA"/>
</dbReference>
<dbReference type="CDD" id="cd00090">
    <property type="entry name" value="HTH_ARSR"/>
    <property type="match status" value="1"/>
</dbReference>
<dbReference type="KEGG" id="mbw:MSBRW_0263"/>
<dbReference type="Proteomes" id="UP000033038">
    <property type="component" value="Chromosome"/>
</dbReference>
<dbReference type="Pfam" id="PF08350">
    <property type="entry name" value="FilR1_middle"/>
    <property type="match status" value="1"/>
</dbReference>
<proteinExistence type="predicted"/>
<dbReference type="GeneID" id="24821657"/>